<keyword evidence="5" id="KW-1185">Reference proteome</keyword>
<dbReference type="PANTHER" id="PTHR18860">
    <property type="entry name" value="14-3-3 PROTEIN"/>
    <property type="match status" value="1"/>
</dbReference>
<evidence type="ECO:0000256" key="1">
    <source>
        <dbReference type="ARBA" id="ARBA00006141"/>
    </source>
</evidence>
<feature type="compositionally biased region" description="Low complexity" evidence="2">
    <location>
        <begin position="126"/>
        <end position="142"/>
    </location>
</feature>
<reference evidence="4 5" key="1">
    <citation type="journal article" date="2013" name="PLoS Genet.">
        <title>Genomic mechanisms accounting for the adaptation to parasitism in nematode-trapping fungi.</title>
        <authorList>
            <person name="Meerupati T."/>
            <person name="Andersson K.M."/>
            <person name="Friman E."/>
            <person name="Kumar D."/>
            <person name="Tunlid A."/>
            <person name="Ahren D."/>
        </authorList>
    </citation>
    <scope>NUCLEOTIDE SEQUENCE [LARGE SCALE GENOMIC DNA]</scope>
    <source>
        <strain evidence="4 5">CBS 200.50</strain>
    </source>
</reference>
<comment type="similarity">
    <text evidence="1">Belongs to the 14-3-3 family.</text>
</comment>
<evidence type="ECO:0000259" key="3">
    <source>
        <dbReference type="Pfam" id="PF00244"/>
    </source>
</evidence>
<name>S8APL7_DACHA</name>
<gene>
    <name evidence="4" type="ORF">H072_1163</name>
</gene>
<reference evidence="5" key="2">
    <citation type="submission" date="2013-04" db="EMBL/GenBank/DDBJ databases">
        <title>Genomic mechanisms accounting for the adaptation to parasitism in nematode-trapping fungi.</title>
        <authorList>
            <person name="Ahren D.G."/>
        </authorList>
    </citation>
    <scope>NUCLEOTIDE SEQUENCE [LARGE SCALE GENOMIC DNA]</scope>
    <source>
        <strain evidence="5">CBS 200.50</strain>
    </source>
</reference>
<accession>S8APL7</accession>
<dbReference type="AlphaFoldDB" id="S8APL7"/>
<dbReference type="InterPro" id="IPR036815">
    <property type="entry name" value="14-3-3_dom_sf"/>
</dbReference>
<dbReference type="HOGENOM" id="CLU_036650_0_0_1"/>
<dbReference type="OrthoDB" id="5370350at2759"/>
<evidence type="ECO:0000313" key="5">
    <source>
        <dbReference type="Proteomes" id="UP000015100"/>
    </source>
</evidence>
<feature type="domain" description="14-3-3" evidence="3">
    <location>
        <begin position="162"/>
        <end position="243"/>
    </location>
</feature>
<dbReference type="Pfam" id="PF00244">
    <property type="entry name" value="14-3-3"/>
    <property type="match status" value="1"/>
</dbReference>
<protein>
    <recommendedName>
        <fullName evidence="3">14-3-3 domain-containing protein</fullName>
    </recommendedName>
</protein>
<proteinExistence type="inferred from homology"/>
<dbReference type="EMBL" id="AQGS01000032">
    <property type="protein sequence ID" value="EPS44814.1"/>
    <property type="molecule type" value="Genomic_DNA"/>
</dbReference>
<dbReference type="InterPro" id="IPR023410">
    <property type="entry name" value="14-3-3_domain"/>
</dbReference>
<dbReference type="STRING" id="1284197.S8APL7"/>
<dbReference type="OMA" id="HLWGSHS"/>
<feature type="region of interest" description="Disordered" evidence="2">
    <location>
        <begin position="121"/>
        <end position="152"/>
    </location>
</feature>
<sequence length="252" mass="28202">MVGSEVDQKYLGNYAKVVGTHNESLSAALFKVLGLSTVLSKKLVRARKQRKLDPTRTTKSLDLYRHIIWMAREGYILLDVYVLPFVLNFVELKVLALKLKASFLHIFVLFDHTYQTKTNFSLPGGPFQQQQQQSPTAPMQQPDTGDADDEPPAKGRADSFYNYINIASQAFVTADDYANRLLSGSHPLRLSVKLEYSAFAHDCMKEYSLSRSIARKAIDDAFASMEAMTDESFEDAMDLVSSLGVMARRGGN</sequence>
<organism evidence="4 5">
    <name type="scientific">Dactylellina haptotyla (strain CBS 200.50)</name>
    <name type="common">Nematode-trapping fungus</name>
    <name type="synonym">Monacrosporium haptotylum</name>
    <dbReference type="NCBI Taxonomy" id="1284197"/>
    <lineage>
        <taxon>Eukaryota</taxon>
        <taxon>Fungi</taxon>
        <taxon>Dikarya</taxon>
        <taxon>Ascomycota</taxon>
        <taxon>Pezizomycotina</taxon>
        <taxon>Orbiliomycetes</taxon>
        <taxon>Orbiliales</taxon>
        <taxon>Orbiliaceae</taxon>
        <taxon>Dactylellina</taxon>
    </lineage>
</organism>
<dbReference type="InterPro" id="IPR000308">
    <property type="entry name" value="14-3-3"/>
</dbReference>
<dbReference type="Proteomes" id="UP000015100">
    <property type="component" value="Unassembled WGS sequence"/>
</dbReference>
<dbReference type="eggNOG" id="ENOG502RZWE">
    <property type="taxonomic scope" value="Eukaryota"/>
</dbReference>
<evidence type="ECO:0000256" key="2">
    <source>
        <dbReference type="SAM" id="MobiDB-lite"/>
    </source>
</evidence>
<comment type="caution">
    <text evidence="4">The sequence shown here is derived from an EMBL/GenBank/DDBJ whole genome shotgun (WGS) entry which is preliminary data.</text>
</comment>
<evidence type="ECO:0000313" key="4">
    <source>
        <dbReference type="EMBL" id="EPS44814.1"/>
    </source>
</evidence>
<dbReference type="SUPFAM" id="SSF48445">
    <property type="entry name" value="14-3-3 protein"/>
    <property type="match status" value="1"/>
</dbReference>
<dbReference type="Gene3D" id="1.20.190.20">
    <property type="entry name" value="14-3-3 domain"/>
    <property type="match status" value="1"/>
</dbReference>